<evidence type="ECO:0000313" key="4">
    <source>
        <dbReference type="Proteomes" id="UP000255224"/>
    </source>
</evidence>
<dbReference type="EMBL" id="UFVQ01000003">
    <property type="protein sequence ID" value="STC99952.1"/>
    <property type="molecule type" value="Genomic_DNA"/>
</dbReference>
<sequence length="112" mass="12493">MRRKKEGDQKCGDGPVVFFAPSIHHTIRELIIDTAKSKKIPFQRAAASRATGTDTDAFAHSNGGVPSALISLPLRYMHTTVEMVSKEDVGNVIKLIYETLLKIKPEMKLKYH</sequence>
<dbReference type="InterPro" id="IPR008007">
    <property type="entry name" value="Peptidase_M42"/>
</dbReference>
<organism evidence="3 4">
    <name type="scientific">Chryseobacterium carnipullorum</name>
    <dbReference type="NCBI Taxonomy" id="1124835"/>
    <lineage>
        <taxon>Bacteria</taxon>
        <taxon>Pseudomonadati</taxon>
        <taxon>Bacteroidota</taxon>
        <taxon>Flavobacteriia</taxon>
        <taxon>Flavobacteriales</taxon>
        <taxon>Weeksellaceae</taxon>
        <taxon>Chryseobacterium group</taxon>
        <taxon>Chryseobacterium</taxon>
    </lineage>
</organism>
<evidence type="ECO:0000256" key="2">
    <source>
        <dbReference type="ARBA" id="ARBA00022801"/>
    </source>
</evidence>
<dbReference type="GO" id="GO:0046872">
    <property type="term" value="F:metal ion binding"/>
    <property type="evidence" value="ECO:0007669"/>
    <property type="project" value="UniProtKB-KW"/>
</dbReference>
<keyword evidence="3" id="KW-0645">Protease</keyword>
<keyword evidence="2 3" id="KW-0378">Hydrolase</keyword>
<dbReference type="GO" id="GO:0004177">
    <property type="term" value="F:aminopeptidase activity"/>
    <property type="evidence" value="ECO:0007669"/>
    <property type="project" value="UniProtKB-KW"/>
</dbReference>
<keyword evidence="1" id="KW-0479">Metal-binding</keyword>
<evidence type="ECO:0000256" key="1">
    <source>
        <dbReference type="ARBA" id="ARBA00022723"/>
    </source>
</evidence>
<dbReference type="Gene3D" id="3.40.630.10">
    <property type="entry name" value="Zn peptidases"/>
    <property type="match status" value="1"/>
</dbReference>
<reference evidence="3 4" key="1">
    <citation type="submission" date="2018-06" db="EMBL/GenBank/DDBJ databases">
        <authorList>
            <consortium name="Pathogen Informatics"/>
            <person name="Doyle S."/>
        </authorList>
    </citation>
    <scope>NUCLEOTIDE SEQUENCE [LARGE SCALE GENOMIC DNA]</scope>
    <source>
        <strain evidence="3 4">NCTC13533</strain>
    </source>
</reference>
<proteinExistence type="predicted"/>
<name>A0A376E148_CHRCU</name>
<dbReference type="PANTHER" id="PTHR32481:SF20">
    <property type="entry name" value="AMINOPEPTIDASE YSDC"/>
    <property type="match status" value="1"/>
</dbReference>
<dbReference type="AlphaFoldDB" id="A0A376E148"/>
<dbReference type="InterPro" id="IPR051464">
    <property type="entry name" value="Peptidase_M42_aminopept"/>
</dbReference>
<keyword evidence="3" id="KW-0031">Aminopeptidase</keyword>
<dbReference type="SUPFAM" id="SSF53187">
    <property type="entry name" value="Zn-dependent exopeptidases"/>
    <property type="match status" value="1"/>
</dbReference>
<evidence type="ECO:0000313" key="3">
    <source>
        <dbReference type="EMBL" id="STC99952.1"/>
    </source>
</evidence>
<gene>
    <name evidence="3" type="primary">ysdC_2</name>
    <name evidence="3" type="ORF">NCTC13533_02860</name>
</gene>
<protein>
    <submittedName>
        <fullName evidence="3">Aminopeptidase ysdC</fullName>
        <ecNumber evidence="3">3.4.11.-</ecNumber>
    </submittedName>
</protein>
<dbReference type="PANTHER" id="PTHR32481">
    <property type="entry name" value="AMINOPEPTIDASE"/>
    <property type="match status" value="1"/>
</dbReference>
<dbReference type="Pfam" id="PF05343">
    <property type="entry name" value="Peptidase_M42"/>
    <property type="match status" value="1"/>
</dbReference>
<accession>A0A376E148</accession>
<dbReference type="Proteomes" id="UP000255224">
    <property type="component" value="Unassembled WGS sequence"/>
</dbReference>
<dbReference type="EC" id="3.4.11.-" evidence="3"/>